<dbReference type="EMBL" id="LT605205">
    <property type="protein sequence ID" value="SCD20597.1"/>
    <property type="molecule type" value="Genomic_DNA"/>
</dbReference>
<dbReference type="GO" id="GO:0000156">
    <property type="term" value="F:phosphorelay response regulator activity"/>
    <property type="evidence" value="ECO:0007669"/>
    <property type="project" value="InterPro"/>
</dbReference>
<dbReference type="SUPFAM" id="SSF52172">
    <property type="entry name" value="CheY-like"/>
    <property type="match status" value="1"/>
</dbReference>
<dbReference type="InterPro" id="IPR046947">
    <property type="entry name" value="LytR-like"/>
</dbReference>
<evidence type="ECO:0000259" key="2">
    <source>
        <dbReference type="PROSITE" id="PS50110"/>
    </source>
</evidence>
<dbReference type="PANTHER" id="PTHR37299:SF1">
    <property type="entry name" value="STAGE 0 SPORULATION PROTEIN A HOMOLOG"/>
    <property type="match status" value="1"/>
</dbReference>
<dbReference type="PROSITE" id="PS50110">
    <property type="entry name" value="RESPONSE_REGULATORY"/>
    <property type="match status" value="1"/>
</dbReference>
<feature type="domain" description="HTH LytTR-type" evidence="3">
    <location>
        <begin position="89"/>
        <end position="196"/>
    </location>
</feature>
<accession>A0A1R3T7M1</accession>
<dbReference type="GO" id="GO:0003677">
    <property type="term" value="F:DNA binding"/>
    <property type="evidence" value="ECO:0007669"/>
    <property type="project" value="UniProtKB-KW"/>
</dbReference>
<dbReference type="SMART" id="SM00850">
    <property type="entry name" value="LytTR"/>
    <property type="match status" value="1"/>
</dbReference>
<dbReference type="Gene3D" id="3.40.50.2300">
    <property type="match status" value="1"/>
</dbReference>
<dbReference type="InterPro" id="IPR001789">
    <property type="entry name" value="Sig_transdc_resp-reg_receiver"/>
</dbReference>
<proteinExistence type="predicted"/>
<dbReference type="KEGG" id="psac:PSM36_1780"/>
<keyword evidence="1" id="KW-0597">Phosphoprotein</keyword>
<dbReference type="InterPro" id="IPR011006">
    <property type="entry name" value="CheY-like_superfamily"/>
</dbReference>
<keyword evidence="5" id="KW-1185">Reference proteome</keyword>
<dbReference type="PROSITE" id="PS50930">
    <property type="entry name" value="HTH_LYTTR"/>
    <property type="match status" value="1"/>
</dbReference>
<dbReference type="InterPro" id="IPR007492">
    <property type="entry name" value="LytTR_DNA-bd_dom"/>
</dbReference>
<gene>
    <name evidence="4" type="ORF">PSM36_1780</name>
</gene>
<keyword evidence="4" id="KW-0238">DNA-binding</keyword>
<evidence type="ECO:0000313" key="4">
    <source>
        <dbReference type="EMBL" id="SCD20597.1"/>
    </source>
</evidence>
<feature type="domain" description="Response regulatory" evidence="2">
    <location>
        <begin position="1"/>
        <end position="62"/>
    </location>
</feature>
<sequence>MDIHLSDGSAFNIFSAITVEIPIIFITAYDEYAIEAFRVNSIDYILKPIDPVYLKRALDKYHKLGRTEIHRYLSKMPELSLVQGYPERLLIPINDKLLPVSLAQVSCFYTSSDDTRVFMRNGENYPYRKTLDSIMSTLNPKEFFRANKQFIVAKKSVKDITIWFDNRLLLTLDTAIPERIYVSKNRASEFRQWIVE</sequence>
<evidence type="ECO:0000313" key="5">
    <source>
        <dbReference type="Proteomes" id="UP000187464"/>
    </source>
</evidence>
<dbReference type="PANTHER" id="PTHR37299">
    <property type="entry name" value="TRANSCRIPTIONAL REGULATOR-RELATED"/>
    <property type="match status" value="1"/>
</dbReference>
<evidence type="ECO:0000259" key="3">
    <source>
        <dbReference type="PROSITE" id="PS50930"/>
    </source>
</evidence>
<dbReference type="Pfam" id="PF04397">
    <property type="entry name" value="LytTR"/>
    <property type="match status" value="1"/>
</dbReference>
<name>A0A1R3T7M1_9BACT</name>
<dbReference type="AlphaFoldDB" id="A0A1R3T7M1"/>
<dbReference type="STRING" id="1642647.PSM36_1780"/>
<dbReference type="Gene3D" id="2.40.50.1020">
    <property type="entry name" value="LytTr DNA-binding domain"/>
    <property type="match status" value="1"/>
</dbReference>
<dbReference type="Proteomes" id="UP000187464">
    <property type="component" value="Chromosome I"/>
</dbReference>
<reference evidence="5" key="1">
    <citation type="submission" date="2016-08" db="EMBL/GenBank/DDBJ databases">
        <authorList>
            <person name="Wibberg D."/>
        </authorList>
    </citation>
    <scope>NUCLEOTIDE SEQUENCE [LARGE SCALE GENOMIC DNA]</scope>
</reference>
<protein>
    <submittedName>
        <fullName evidence="4">DNA-binding response regulator</fullName>
    </submittedName>
</protein>
<organism evidence="4 5">
    <name type="scientific">Proteiniphilum saccharofermentans</name>
    <dbReference type="NCBI Taxonomy" id="1642647"/>
    <lineage>
        <taxon>Bacteria</taxon>
        <taxon>Pseudomonadati</taxon>
        <taxon>Bacteroidota</taxon>
        <taxon>Bacteroidia</taxon>
        <taxon>Bacteroidales</taxon>
        <taxon>Dysgonomonadaceae</taxon>
        <taxon>Proteiniphilum</taxon>
    </lineage>
</organism>
<feature type="modified residue" description="4-aspartylphosphate" evidence="1">
    <location>
        <position position="2"/>
    </location>
</feature>
<evidence type="ECO:0000256" key="1">
    <source>
        <dbReference type="PROSITE-ProRule" id="PRU00169"/>
    </source>
</evidence>